<sequence>MLLLHDELAACGHQISSKVMATRLLLKLLIAYDSLFQSLITSTRPTPITWEELLPVVQQIALCIQDKTTSDASTGTTALVSTSSGGGGASGQSGWLYTF</sequence>
<dbReference type="AlphaFoldDB" id="A0A9D4U083"/>
<evidence type="ECO:0000256" key="1">
    <source>
        <dbReference type="SAM" id="MobiDB-lite"/>
    </source>
</evidence>
<keyword evidence="3" id="KW-1185">Reference proteome</keyword>
<comment type="caution">
    <text evidence="2">The sequence shown here is derived from an EMBL/GenBank/DDBJ whole genome shotgun (WGS) entry which is preliminary data.</text>
</comment>
<organism evidence="2 3">
    <name type="scientific">Adiantum capillus-veneris</name>
    <name type="common">Maidenhair fern</name>
    <dbReference type="NCBI Taxonomy" id="13818"/>
    <lineage>
        <taxon>Eukaryota</taxon>
        <taxon>Viridiplantae</taxon>
        <taxon>Streptophyta</taxon>
        <taxon>Embryophyta</taxon>
        <taxon>Tracheophyta</taxon>
        <taxon>Polypodiopsida</taxon>
        <taxon>Polypodiidae</taxon>
        <taxon>Polypodiales</taxon>
        <taxon>Pteridineae</taxon>
        <taxon>Pteridaceae</taxon>
        <taxon>Vittarioideae</taxon>
        <taxon>Adiantum</taxon>
    </lineage>
</organism>
<feature type="region of interest" description="Disordered" evidence="1">
    <location>
        <begin position="75"/>
        <end position="99"/>
    </location>
</feature>
<name>A0A9D4U083_ADICA</name>
<accession>A0A9D4U083</accession>
<reference evidence="2" key="1">
    <citation type="submission" date="2021-01" db="EMBL/GenBank/DDBJ databases">
        <title>Adiantum capillus-veneris genome.</title>
        <authorList>
            <person name="Fang Y."/>
            <person name="Liao Q."/>
        </authorList>
    </citation>
    <scope>NUCLEOTIDE SEQUENCE</scope>
    <source>
        <strain evidence="2">H3</strain>
        <tissue evidence="2">Leaf</tissue>
    </source>
</reference>
<dbReference type="EMBL" id="JABFUD020000025">
    <property type="protein sequence ID" value="KAI5058954.1"/>
    <property type="molecule type" value="Genomic_DNA"/>
</dbReference>
<protein>
    <submittedName>
        <fullName evidence="2">Uncharacterized protein</fullName>
    </submittedName>
</protein>
<gene>
    <name evidence="2" type="ORF">GOP47_0025273</name>
</gene>
<proteinExistence type="predicted"/>
<evidence type="ECO:0000313" key="2">
    <source>
        <dbReference type="EMBL" id="KAI5058954.1"/>
    </source>
</evidence>
<evidence type="ECO:0000313" key="3">
    <source>
        <dbReference type="Proteomes" id="UP000886520"/>
    </source>
</evidence>
<dbReference type="Proteomes" id="UP000886520">
    <property type="component" value="Chromosome 25"/>
</dbReference>